<dbReference type="Pfam" id="PF04255">
    <property type="entry name" value="DUF433"/>
    <property type="match status" value="1"/>
</dbReference>
<accession>W4L701</accession>
<dbReference type="InterPro" id="IPR036388">
    <property type="entry name" value="WH-like_DNA-bd_sf"/>
</dbReference>
<protein>
    <recommendedName>
        <fullName evidence="3">Antitoxin</fullName>
    </recommendedName>
</protein>
<dbReference type="PANTHER" id="PTHR34849">
    <property type="entry name" value="SSL5025 PROTEIN"/>
    <property type="match status" value="1"/>
</dbReference>
<sequence length="92" mass="10500">MRATEHCYIVTDDQILNGEPIIKGTRTPVRAIVEIWRLGVLPEEIPSRLPHLTLAQVFDALSYYSDHQTEIDTYIARNRIPDELLDPLVADS</sequence>
<organism evidence="1 2">
    <name type="scientific">Candidatus Entotheonella gemina</name>
    <dbReference type="NCBI Taxonomy" id="1429439"/>
    <lineage>
        <taxon>Bacteria</taxon>
        <taxon>Pseudomonadati</taxon>
        <taxon>Nitrospinota/Tectimicrobiota group</taxon>
        <taxon>Candidatus Tectimicrobiota</taxon>
        <taxon>Candidatus Entotheonellia</taxon>
        <taxon>Candidatus Entotheonellales</taxon>
        <taxon>Candidatus Entotheonellaceae</taxon>
        <taxon>Candidatus Entotheonella</taxon>
    </lineage>
</organism>
<dbReference type="AlphaFoldDB" id="W4L701"/>
<dbReference type="Proteomes" id="UP000019140">
    <property type="component" value="Unassembled WGS sequence"/>
</dbReference>
<evidence type="ECO:0000313" key="1">
    <source>
        <dbReference type="EMBL" id="ETW93460.1"/>
    </source>
</evidence>
<dbReference type="SUPFAM" id="SSF46689">
    <property type="entry name" value="Homeodomain-like"/>
    <property type="match status" value="1"/>
</dbReference>
<evidence type="ECO:0008006" key="3">
    <source>
        <dbReference type="Google" id="ProtNLM"/>
    </source>
</evidence>
<dbReference type="InterPro" id="IPR007367">
    <property type="entry name" value="DUF433"/>
</dbReference>
<dbReference type="Gene3D" id="1.10.10.10">
    <property type="entry name" value="Winged helix-like DNA-binding domain superfamily/Winged helix DNA-binding domain"/>
    <property type="match status" value="1"/>
</dbReference>
<gene>
    <name evidence="1" type="ORF">ETSY2_51375</name>
</gene>
<name>W4L701_9BACT</name>
<dbReference type="InterPro" id="IPR009057">
    <property type="entry name" value="Homeodomain-like_sf"/>
</dbReference>
<proteinExistence type="predicted"/>
<dbReference type="PANTHER" id="PTHR34849:SF1">
    <property type="entry name" value="SLR0770 PROTEIN"/>
    <property type="match status" value="1"/>
</dbReference>
<dbReference type="EMBL" id="AZHX01002643">
    <property type="protein sequence ID" value="ETW93460.1"/>
    <property type="molecule type" value="Genomic_DNA"/>
</dbReference>
<keyword evidence="2" id="KW-1185">Reference proteome</keyword>
<dbReference type="PATRIC" id="fig|1429439.4.peg.8408"/>
<reference evidence="1 2" key="1">
    <citation type="journal article" date="2014" name="Nature">
        <title>An environmental bacterial taxon with a large and distinct metabolic repertoire.</title>
        <authorList>
            <person name="Wilson M.C."/>
            <person name="Mori T."/>
            <person name="Ruckert C."/>
            <person name="Uria A.R."/>
            <person name="Helf M.J."/>
            <person name="Takada K."/>
            <person name="Gernert C."/>
            <person name="Steffens U.A."/>
            <person name="Heycke N."/>
            <person name="Schmitt S."/>
            <person name="Rinke C."/>
            <person name="Helfrich E.J."/>
            <person name="Brachmann A.O."/>
            <person name="Gurgui C."/>
            <person name="Wakimoto T."/>
            <person name="Kracht M."/>
            <person name="Crusemann M."/>
            <person name="Hentschel U."/>
            <person name="Abe I."/>
            <person name="Matsunaga S."/>
            <person name="Kalinowski J."/>
            <person name="Takeyama H."/>
            <person name="Piel J."/>
        </authorList>
    </citation>
    <scope>NUCLEOTIDE SEQUENCE [LARGE SCALE GENOMIC DNA]</scope>
    <source>
        <strain evidence="2">TSY2</strain>
    </source>
</reference>
<dbReference type="HOGENOM" id="CLU_168754_0_0_7"/>
<comment type="caution">
    <text evidence="1">The sequence shown here is derived from an EMBL/GenBank/DDBJ whole genome shotgun (WGS) entry which is preliminary data.</text>
</comment>
<evidence type="ECO:0000313" key="2">
    <source>
        <dbReference type="Proteomes" id="UP000019140"/>
    </source>
</evidence>